<feature type="compositionally biased region" description="Low complexity" evidence="1">
    <location>
        <begin position="1"/>
        <end position="18"/>
    </location>
</feature>
<reference evidence="3" key="2">
    <citation type="submission" date="2020-05" db="UniProtKB">
        <authorList>
            <consortium name="EnsemblMetazoa"/>
        </authorList>
    </citation>
    <scope>IDENTIFICATION</scope>
    <source>
        <strain evidence="3">wikel</strain>
    </source>
</reference>
<evidence type="ECO:0000313" key="2">
    <source>
        <dbReference type="EMBL" id="EEC08771.1"/>
    </source>
</evidence>
<gene>
    <name evidence="2" type="ORF">IscW_ISCW006173</name>
</gene>
<feature type="compositionally biased region" description="Low complexity" evidence="1">
    <location>
        <begin position="25"/>
        <end position="35"/>
    </location>
</feature>
<dbReference type="HOGENOM" id="CLU_2778674_0_0_1"/>
<name>B7PQ99_IXOSC</name>
<protein>
    <submittedName>
        <fullName evidence="2 3">Uncharacterized protein</fullName>
    </submittedName>
</protein>
<dbReference type="EMBL" id="ABJB010591896">
    <property type="status" value="NOT_ANNOTATED_CDS"/>
    <property type="molecule type" value="Genomic_DNA"/>
</dbReference>
<dbReference type="EnsemblMetazoa" id="ISCW006173-RA">
    <property type="protein sequence ID" value="ISCW006173-PA"/>
    <property type="gene ID" value="ISCW006173"/>
</dbReference>
<dbReference type="PaxDb" id="6945-B7PQ99"/>
<dbReference type="EMBL" id="ABJB010612734">
    <property type="status" value="NOT_ANNOTATED_CDS"/>
    <property type="molecule type" value="Genomic_DNA"/>
</dbReference>
<keyword evidence="4" id="KW-1185">Reference proteome</keyword>
<dbReference type="EMBL" id="DS763759">
    <property type="protein sequence ID" value="EEC08771.1"/>
    <property type="molecule type" value="Genomic_DNA"/>
</dbReference>
<dbReference type="InParanoid" id="B7PQ99"/>
<organism>
    <name type="scientific">Ixodes scapularis</name>
    <name type="common">Black-legged tick</name>
    <name type="synonym">Deer tick</name>
    <dbReference type="NCBI Taxonomy" id="6945"/>
    <lineage>
        <taxon>Eukaryota</taxon>
        <taxon>Metazoa</taxon>
        <taxon>Ecdysozoa</taxon>
        <taxon>Arthropoda</taxon>
        <taxon>Chelicerata</taxon>
        <taxon>Arachnida</taxon>
        <taxon>Acari</taxon>
        <taxon>Parasitiformes</taxon>
        <taxon>Ixodida</taxon>
        <taxon>Ixodoidea</taxon>
        <taxon>Ixodidae</taxon>
        <taxon>Ixodinae</taxon>
        <taxon>Ixodes</taxon>
    </lineage>
</organism>
<evidence type="ECO:0000256" key="1">
    <source>
        <dbReference type="SAM" id="MobiDB-lite"/>
    </source>
</evidence>
<evidence type="ECO:0000313" key="4">
    <source>
        <dbReference type="Proteomes" id="UP000001555"/>
    </source>
</evidence>
<proteinExistence type="predicted"/>
<dbReference type="EMBL" id="ABJB011011391">
    <property type="status" value="NOT_ANNOTATED_CDS"/>
    <property type="molecule type" value="Genomic_DNA"/>
</dbReference>
<dbReference type="Proteomes" id="UP000001555">
    <property type="component" value="Unassembled WGS sequence"/>
</dbReference>
<dbReference type="VEuPathDB" id="VectorBase:ISCW006173"/>
<dbReference type="AlphaFoldDB" id="B7PQ99"/>
<sequence>MTSTRPGTLLGPPLTFPTAEREQSRPPSYRSRTSSAGGILRSCVGVFPLSAAIVPCKRLRFSGEHFLLP</sequence>
<accession>B7PQ99</accession>
<feature type="region of interest" description="Disordered" evidence="1">
    <location>
        <begin position="1"/>
        <end position="35"/>
    </location>
</feature>
<evidence type="ECO:0000313" key="3">
    <source>
        <dbReference type="EnsemblMetazoa" id="ISCW006173-PA"/>
    </source>
</evidence>
<reference evidence="2 4" key="1">
    <citation type="submission" date="2008-03" db="EMBL/GenBank/DDBJ databases">
        <title>Annotation of Ixodes scapularis.</title>
        <authorList>
            <consortium name="Ixodes scapularis Genome Project Consortium"/>
            <person name="Caler E."/>
            <person name="Hannick L.I."/>
            <person name="Bidwell S."/>
            <person name="Joardar V."/>
            <person name="Thiagarajan M."/>
            <person name="Amedeo P."/>
            <person name="Galinsky K.J."/>
            <person name="Schobel S."/>
            <person name="Inman J."/>
            <person name="Hostetler J."/>
            <person name="Miller J."/>
            <person name="Hammond M."/>
            <person name="Megy K."/>
            <person name="Lawson D."/>
            <person name="Kodira C."/>
            <person name="Sutton G."/>
            <person name="Meyer J."/>
            <person name="Hill C.A."/>
            <person name="Birren B."/>
            <person name="Nene V."/>
            <person name="Collins F."/>
            <person name="Alarcon-Chaidez F."/>
            <person name="Wikel S."/>
            <person name="Strausberg R."/>
        </authorList>
    </citation>
    <scope>NUCLEOTIDE SEQUENCE [LARGE SCALE GENOMIC DNA]</scope>
    <source>
        <strain evidence="4">Wikel</strain>
        <strain evidence="2">Wikel colony</strain>
    </source>
</reference>